<name>M7BZ08_CHEMY</name>
<keyword evidence="3" id="KW-1185">Reference proteome</keyword>
<dbReference type="AlphaFoldDB" id="M7BZ08"/>
<evidence type="ECO:0000313" key="2">
    <source>
        <dbReference type="EMBL" id="EMP33317.1"/>
    </source>
</evidence>
<feature type="compositionally biased region" description="Low complexity" evidence="1">
    <location>
        <begin position="161"/>
        <end position="174"/>
    </location>
</feature>
<evidence type="ECO:0000256" key="1">
    <source>
        <dbReference type="SAM" id="MobiDB-lite"/>
    </source>
</evidence>
<evidence type="ECO:0000313" key="3">
    <source>
        <dbReference type="Proteomes" id="UP000031443"/>
    </source>
</evidence>
<feature type="compositionally biased region" description="Basic residues" evidence="1">
    <location>
        <begin position="186"/>
        <end position="199"/>
    </location>
</feature>
<protein>
    <submittedName>
        <fullName evidence="2">Uncharacterized protein</fullName>
    </submittedName>
</protein>
<feature type="region of interest" description="Disordered" evidence="1">
    <location>
        <begin position="155"/>
        <end position="222"/>
    </location>
</feature>
<reference evidence="3" key="1">
    <citation type="journal article" date="2013" name="Nat. Genet.">
        <title>The draft genomes of soft-shell turtle and green sea turtle yield insights into the development and evolution of the turtle-specific body plan.</title>
        <authorList>
            <person name="Wang Z."/>
            <person name="Pascual-Anaya J."/>
            <person name="Zadissa A."/>
            <person name="Li W."/>
            <person name="Niimura Y."/>
            <person name="Huang Z."/>
            <person name="Li C."/>
            <person name="White S."/>
            <person name="Xiong Z."/>
            <person name="Fang D."/>
            <person name="Wang B."/>
            <person name="Ming Y."/>
            <person name="Chen Y."/>
            <person name="Zheng Y."/>
            <person name="Kuraku S."/>
            <person name="Pignatelli M."/>
            <person name="Herrero J."/>
            <person name="Beal K."/>
            <person name="Nozawa M."/>
            <person name="Li Q."/>
            <person name="Wang J."/>
            <person name="Zhang H."/>
            <person name="Yu L."/>
            <person name="Shigenobu S."/>
            <person name="Wang J."/>
            <person name="Liu J."/>
            <person name="Flicek P."/>
            <person name="Searle S."/>
            <person name="Wang J."/>
            <person name="Kuratani S."/>
            <person name="Yin Y."/>
            <person name="Aken B."/>
            <person name="Zhang G."/>
            <person name="Irie N."/>
        </authorList>
    </citation>
    <scope>NUCLEOTIDE SEQUENCE [LARGE SCALE GENOMIC DNA]</scope>
</reference>
<organism evidence="2 3">
    <name type="scientific">Chelonia mydas</name>
    <name type="common">Green sea-turtle</name>
    <name type="synonym">Chelonia agassizi</name>
    <dbReference type="NCBI Taxonomy" id="8469"/>
    <lineage>
        <taxon>Eukaryota</taxon>
        <taxon>Metazoa</taxon>
        <taxon>Chordata</taxon>
        <taxon>Craniata</taxon>
        <taxon>Vertebrata</taxon>
        <taxon>Euteleostomi</taxon>
        <taxon>Archelosauria</taxon>
        <taxon>Testudinata</taxon>
        <taxon>Testudines</taxon>
        <taxon>Cryptodira</taxon>
        <taxon>Durocryptodira</taxon>
        <taxon>Americhelydia</taxon>
        <taxon>Chelonioidea</taxon>
        <taxon>Cheloniidae</taxon>
        <taxon>Chelonia</taxon>
    </lineage>
</organism>
<sequence length="342" mass="36617">MAEGAPEAGELIPKDDQQEAPLGSRKRGNLDEEVELEEDVVLPAGSPGGAGSQELFSTPEVLNGEQEADEMLGTGLCQKPQASESVPSVHIASCFIIASIACEKRTFQPGTVSASPSQAWEGQALHLQKHLMEVSMRPHSDRGRANPCVHWPEAARSVSPTMESETSTGGTTTMDPISGPSQEVRKHAHKHRSKSSCKPKKGETPSMLSSHGDGMRPKAHRHEKKLHKSTDPLIPNADLHAQSTSASLRARKPSIPGKTIAPVPGTEKPVVSGRQSPAMGMVCSPLNKVPEAECMPDLPDFHGHMPATTSLYGEILTALYGLLKGDGSYFLPSCSFWGYIRV</sequence>
<proteinExistence type="predicted"/>
<feature type="region of interest" description="Disordered" evidence="1">
    <location>
        <begin position="1"/>
        <end position="33"/>
    </location>
</feature>
<feature type="region of interest" description="Disordered" evidence="1">
    <location>
        <begin position="245"/>
        <end position="276"/>
    </location>
</feature>
<dbReference type="EMBL" id="KB536464">
    <property type="protein sequence ID" value="EMP33317.1"/>
    <property type="molecule type" value="Genomic_DNA"/>
</dbReference>
<gene>
    <name evidence="2" type="ORF">UY3_09547</name>
</gene>
<dbReference type="Proteomes" id="UP000031443">
    <property type="component" value="Unassembled WGS sequence"/>
</dbReference>
<accession>M7BZ08</accession>